<feature type="coiled-coil region" evidence="1">
    <location>
        <begin position="263"/>
        <end position="336"/>
    </location>
</feature>
<proteinExistence type="predicted"/>
<dbReference type="Proteomes" id="UP001066276">
    <property type="component" value="Chromosome 5"/>
</dbReference>
<feature type="coiled-coil region" evidence="1">
    <location>
        <begin position="34"/>
        <end position="75"/>
    </location>
</feature>
<name>A0AAV7RKF4_PLEWA</name>
<keyword evidence="3" id="KW-1185">Reference proteome</keyword>
<accession>A0AAV7RKF4</accession>
<organism evidence="2 3">
    <name type="scientific">Pleurodeles waltl</name>
    <name type="common">Iberian ribbed newt</name>
    <dbReference type="NCBI Taxonomy" id="8319"/>
    <lineage>
        <taxon>Eukaryota</taxon>
        <taxon>Metazoa</taxon>
        <taxon>Chordata</taxon>
        <taxon>Craniata</taxon>
        <taxon>Vertebrata</taxon>
        <taxon>Euteleostomi</taxon>
        <taxon>Amphibia</taxon>
        <taxon>Batrachia</taxon>
        <taxon>Caudata</taxon>
        <taxon>Salamandroidea</taxon>
        <taxon>Salamandridae</taxon>
        <taxon>Pleurodelinae</taxon>
        <taxon>Pleurodeles</taxon>
    </lineage>
</organism>
<evidence type="ECO:0000313" key="2">
    <source>
        <dbReference type="EMBL" id="KAJ1153291.1"/>
    </source>
</evidence>
<reference evidence="2" key="1">
    <citation type="journal article" date="2022" name="bioRxiv">
        <title>Sequencing and chromosome-scale assembly of the giantPleurodeles waltlgenome.</title>
        <authorList>
            <person name="Brown T."/>
            <person name="Elewa A."/>
            <person name="Iarovenko S."/>
            <person name="Subramanian E."/>
            <person name="Araus A.J."/>
            <person name="Petzold A."/>
            <person name="Susuki M."/>
            <person name="Suzuki K.-i.T."/>
            <person name="Hayashi T."/>
            <person name="Toyoda A."/>
            <person name="Oliveira C."/>
            <person name="Osipova E."/>
            <person name="Leigh N.D."/>
            <person name="Simon A."/>
            <person name="Yun M.H."/>
        </authorList>
    </citation>
    <scope>NUCLEOTIDE SEQUENCE</scope>
    <source>
        <strain evidence="2">20211129_DDA</strain>
        <tissue evidence="2">Liver</tissue>
    </source>
</reference>
<dbReference type="EMBL" id="JANPWB010000009">
    <property type="protein sequence ID" value="KAJ1153291.1"/>
    <property type="molecule type" value="Genomic_DNA"/>
</dbReference>
<evidence type="ECO:0000256" key="1">
    <source>
        <dbReference type="SAM" id="Coils"/>
    </source>
</evidence>
<dbReference type="AlphaFoldDB" id="A0AAV7RKF4"/>
<comment type="caution">
    <text evidence="2">The sequence shown here is derived from an EMBL/GenBank/DDBJ whole genome shotgun (WGS) entry which is preliminary data.</text>
</comment>
<keyword evidence="1" id="KW-0175">Coiled coil</keyword>
<sequence>MVVVIRTITREQTKKAVNLQPRITSETELMFTKMRELQSQGDGLQLERKRIEAKLNMLQTTRDRIRDQIHETEDAHSKKSQLLVEEIMQLKRKKEISDTQISQKDMEILHAQQELERELTRLNNCEQKNIILQSKLKQRTEQKKAVELQLSERRMDLLKAQSAMHEMEEKIYKHTAEIQDQVTHDLRNEISLLHQQLREKEHLAEQDQLLRSKMMDDCAQMTKENAMLHSRLLELNKQRNIERALKEENYTSHSSSIAQLLAVKDHEDHLQREVNRHQDLLEQEKNNFKECMDKILILEKGGTSADLNVSTTYSRIAEIQAMLSKEEQTNVELRRDKTLLVDLISNLQTQIANKEHELSKTSSGVEQLDKHIDALKSKHELQQSLQSARWQEISGMANSMKKLTKSMADMAVSFDKY</sequence>
<gene>
    <name evidence="2" type="ORF">NDU88_006052</name>
</gene>
<evidence type="ECO:0000313" key="3">
    <source>
        <dbReference type="Proteomes" id="UP001066276"/>
    </source>
</evidence>
<protein>
    <submittedName>
        <fullName evidence="2">Uncharacterized protein</fullName>
    </submittedName>
</protein>